<reference evidence="2" key="1">
    <citation type="submission" date="2019-08" db="EMBL/GenBank/DDBJ databases">
        <title>Complete Genome Sequence of the Polysaccharide-Degrading Rumen Bacterium Pseudobutyrivibrio xylanivorans MA3014.</title>
        <authorList>
            <person name="Palevich N."/>
            <person name="Maclean P.H."/>
            <person name="Kelly W.J."/>
            <person name="Leahy S.C."/>
            <person name="Rakonjac J."/>
            <person name="Attwood G.T."/>
        </authorList>
    </citation>
    <scope>NUCLEOTIDE SEQUENCE [LARGE SCALE GENOMIC DNA]</scope>
    <source>
        <strain evidence="2">MA3014</strain>
    </source>
</reference>
<organism evidence="1 2">
    <name type="scientific">Pseudobutyrivibrio xylanivorans</name>
    <dbReference type="NCBI Taxonomy" id="185007"/>
    <lineage>
        <taxon>Bacteria</taxon>
        <taxon>Bacillati</taxon>
        <taxon>Bacillota</taxon>
        <taxon>Clostridia</taxon>
        <taxon>Lachnospirales</taxon>
        <taxon>Lachnospiraceae</taxon>
        <taxon>Pseudobutyrivibrio</taxon>
    </lineage>
</organism>
<evidence type="ECO:0000313" key="1">
    <source>
        <dbReference type="EMBL" id="QFJ55258.1"/>
    </source>
</evidence>
<protein>
    <submittedName>
        <fullName evidence="1">Uncharacterized protein</fullName>
    </submittedName>
</protein>
<dbReference type="OrthoDB" id="7057240at2"/>
<dbReference type="Proteomes" id="UP000327030">
    <property type="component" value="Chromosome 1"/>
</dbReference>
<proteinExistence type="predicted"/>
<dbReference type="RefSeq" id="WP_151623860.1">
    <property type="nucleotide sequence ID" value="NZ_CP043028.1"/>
</dbReference>
<accession>A0A5P6VSJ4</accession>
<gene>
    <name evidence="1" type="ORF">FXF36_10485</name>
</gene>
<name>A0A5P6VSJ4_PSEXY</name>
<evidence type="ECO:0000313" key="2">
    <source>
        <dbReference type="Proteomes" id="UP000327030"/>
    </source>
</evidence>
<sequence>MKKVEFKEWLENNSNLQHRAISDTASRCKRIEKAFDVDIEKAYKKDKCVSLLKKVSYGKKDQDKGLLPPKELNLGSKNVVTNISQLRYALRRYIDYIEKR</sequence>
<dbReference type="KEGG" id="pxv:FXF36_10485"/>
<dbReference type="AlphaFoldDB" id="A0A5P6VSJ4"/>
<dbReference type="EMBL" id="CP043028">
    <property type="protein sequence ID" value="QFJ55258.1"/>
    <property type="molecule type" value="Genomic_DNA"/>
</dbReference>